<accession>A0A5R9BAK2</accession>
<dbReference type="Pfam" id="PF01037">
    <property type="entry name" value="AsnC_trans_reg"/>
    <property type="match status" value="1"/>
</dbReference>
<dbReference type="EMBL" id="VAVZ01000021">
    <property type="protein sequence ID" value="TLP96800.1"/>
    <property type="molecule type" value="Genomic_DNA"/>
</dbReference>
<dbReference type="Proteomes" id="UP000310458">
    <property type="component" value="Unassembled WGS sequence"/>
</dbReference>
<dbReference type="InterPro" id="IPR011008">
    <property type="entry name" value="Dimeric_a/b-barrel"/>
</dbReference>
<dbReference type="InterPro" id="IPR019887">
    <property type="entry name" value="Tscrpt_reg_AsnC/Lrp_C"/>
</dbReference>
<dbReference type="OrthoDB" id="166264at2"/>
<evidence type="ECO:0000313" key="3">
    <source>
        <dbReference type="Proteomes" id="UP000310458"/>
    </source>
</evidence>
<dbReference type="AlphaFoldDB" id="A0A5R9BAK2"/>
<gene>
    <name evidence="2" type="ORF">FEF26_08765</name>
</gene>
<reference evidence="2 3" key="1">
    <citation type="submission" date="2019-05" db="EMBL/GenBank/DDBJ databases">
        <title>Nesterenkonia sp. GY074 isolated from the Southern Atlantic Ocean.</title>
        <authorList>
            <person name="Zhang G."/>
        </authorList>
    </citation>
    <scope>NUCLEOTIDE SEQUENCE [LARGE SCALE GENOMIC DNA]</scope>
    <source>
        <strain evidence="2 3">GY074</strain>
    </source>
</reference>
<dbReference type="RefSeq" id="WP_138253164.1">
    <property type="nucleotide sequence ID" value="NZ_VAVZ01000021.1"/>
</dbReference>
<keyword evidence="3" id="KW-1185">Reference proteome</keyword>
<sequence>MRLDPAHESEGFLVWARRIPEIRDAVHVTGAYDYLVHIRVADTRALDRLLRRIKSDGGASHTQTRLALR</sequence>
<evidence type="ECO:0000313" key="2">
    <source>
        <dbReference type="EMBL" id="TLP96800.1"/>
    </source>
</evidence>
<dbReference type="Gene3D" id="3.30.70.920">
    <property type="match status" value="1"/>
</dbReference>
<comment type="caution">
    <text evidence="2">The sequence shown here is derived from an EMBL/GenBank/DDBJ whole genome shotgun (WGS) entry which is preliminary data.</text>
</comment>
<protein>
    <submittedName>
        <fullName evidence="2">Lrp/AsnC family transcriptional regulator</fullName>
    </submittedName>
</protein>
<dbReference type="SUPFAM" id="SSF54909">
    <property type="entry name" value="Dimeric alpha+beta barrel"/>
    <property type="match status" value="1"/>
</dbReference>
<evidence type="ECO:0000259" key="1">
    <source>
        <dbReference type="Pfam" id="PF01037"/>
    </source>
</evidence>
<organism evidence="2 3">
    <name type="scientific">Nesterenkonia salmonea</name>
    <dbReference type="NCBI Taxonomy" id="1804987"/>
    <lineage>
        <taxon>Bacteria</taxon>
        <taxon>Bacillati</taxon>
        <taxon>Actinomycetota</taxon>
        <taxon>Actinomycetes</taxon>
        <taxon>Micrococcales</taxon>
        <taxon>Micrococcaceae</taxon>
        <taxon>Nesterenkonia</taxon>
    </lineage>
</organism>
<name>A0A5R9BAK2_9MICC</name>
<proteinExistence type="predicted"/>
<feature type="domain" description="Transcription regulator AsnC/Lrp ligand binding" evidence="1">
    <location>
        <begin position="2"/>
        <end position="69"/>
    </location>
</feature>